<dbReference type="Proteomes" id="UP000295382">
    <property type="component" value="Unassembled WGS sequence"/>
</dbReference>
<proteinExistence type="predicted"/>
<name>A0A4R3I087_PAULE</name>
<keyword evidence="2" id="KW-1185">Reference proteome</keyword>
<dbReference type="NCBIfam" id="TIGR04353">
    <property type="entry name" value="PqqD_rel_X"/>
    <property type="match status" value="1"/>
</dbReference>
<organism evidence="1 2">
    <name type="scientific">Paucimonas lemoignei</name>
    <name type="common">Pseudomonas lemoignei</name>
    <dbReference type="NCBI Taxonomy" id="29443"/>
    <lineage>
        <taxon>Bacteria</taxon>
        <taxon>Pseudomonadati</taxon>
        <taxon>Pseudomonadota</taxon>
        <taxon>Betaproteobacteria</taxon>
        <taxon>Burkholderiales</taxon>
        <taxon>Burkholderiaceae</taxon>
        <taxon>Paucimonas</taxon>
    </lineage>
</organism>
<comment type="caution">
    <text evidence="1">The sequence shown here is derived from an EMBL/GenBank/DDBJ whole genome shotgun (WGS) entry which is preliminary data.</text>
</comment>
<gene>
    <name evidence="1" type="ORF">EDC30_102323</name>
</gene>
<protein>
    <submittedName>
        <fullName evidence="1">PqqD family protein of HPr-rel-A system</fullName>
    </submittedName>
</protein>
<dbReference type="EMBL" id="SLZQ01000002">
    <property type="protein sequence ID" value="TCS38584.1"/>
    <property type="molecule type" value="Genomic_DNA"/>
</dbReference>
<evidence type="ECO:0000313" key="2">
    <source>
        <dbReference type="Proteomes" id="UP000295382"/>
    </source>
</evidence>
<dbReference type="RefSeq" id="WP_132257649.1">
    <property type="nucleotide sequence ID" value="NZ_SLZQ01000002.1"/>
</dbReference>
<accession>A0A4R3I087</accession>
<dbReference type="InterPro" id="IPR027599">
    <property type="entry name" value="PqqD-rel_X"/>
</dbReference>
<dbReference type="AlphaFoldDB" id="A0A4R3I087"/>
<dbReference type="OrthoDB" id="8563960at2"/>
<sequence length="92" mass="9916">MKWQVSFPQTLHVKRWDDEAIVYDAQSGNTHLLGAVATEVLAELLASPQDADSLTAMLFPEEANQTGDNAKESLEAILSQLAGISLISPVAH</sequence>
<reference evidence="1 2" key="1">
    <citation type="submission" date="2019-03" db="EMBL/GenBank/DDBJ databases">
        <title>Genomic Encyclopedia of Type Strains, Phase IV (KMG-IV): sequencing the most valuable type-strain genomes for metagenomic binning, comparative biology and taxonomic classification.</title>
        <authorList>
            <person name="Goeker M."/>
        </authorList>
    </citation>
    <scope>NUCLEOTIDE SEQUENCE [LARGE SCALE GENOMIC DNA]</scope>
    <source>
        <strain evidence="1 2">DSM 7445</strain>
    </source>
</reference>
<evidence type="ECO:0000313" key="1">
    <source>
        <dbReference type="EMBL" id="TCS38584.1"/>
    </source>
</evidence>